<dbReference type="RefSeq" id="XP_042560819.1">
    <property type="nucleotide sequence ID" value="XM_042704885.1"/>
</dbReference>
<feature type="chain" id="PRO_5035477842" evidence="2">
    <location>
        <begin position="25"/>
        <end position="321"/>
    </location>
</feature>
<accession>A0A8M1KG47</accession>
<dbReference type="KEGG" id="char:122130229"/>
<dbReference type="Proteomes" id="UP000515152">
    <property type="component" value="Unplaced"/>
</dbReference>
<evidence type="ECO:0000256" key="2">
    <source>
        <dbReference type="SAM" id="SignalP"/>
    </source>
</evidence>
<feature type="compositionally biased region" description="Polar residues" evidence="1">
    <location>
        <begin position="221"/>
        <end position="232"/>
    </location>
</feature>
<feature type="signal peptide" evidence="2">
    <location>
        <begin position="1"/>
        <end position="24"/>
    </location>
</feature>
<feature type="region of interest" description="Disordered" evidence="1">
    <location>
        <begin position="221"/>
        <end position="250"/>
    </location>
</feature>
<dbReference type="GeneID" id="122130229"/>
<dbReference type="OrthoDB" id="8985493at2759"/>
<sequence>MLTMTLGVTVRVLWICLFLSEICCQHRQQGLEGHRQRFGNFYYLTRPAGSDSVPSMNDVSSTKGEGVPNYNEPAKENPFFSKAEVPHAPTSQRLMPSSQVWMPSTQVSQDGMSKIQANPVWTRHTPTQESQGQQSVSQAAKMAQAQMPPAPVSQAAQMPKVHAHVPPIWAKMPPAPVSQAAQMPKVQAHVPPIWAKMPPAPVNQMPKVHAQMPLPQMTASNPIKGSLGSSSMDVGGETTHGDAEGPSSGQERFLVITEPSGFQTRYVVKSFNRYVLGKMVFSQTTYIPLDFLPTDAADPVAYDPSFPGHEAQADQTVDVKE</sequence>
<evidence type="ECO:0000313" key="3">
    <source>
        <dbReference type="Proteomes" id="UP000515152"/>
    </source>
</evidence>
<protein>
    <submittedName>
        <fullName evidence="4">Uncharacterized protein LOC122130229</fullName>
    </submittedName>
</protein>
<organism evidence="3 4">
    <name type="scientific">Clupea harengus</name>
    <name type="common">Atlantic herring</name>
    <dbReference type="NCBI Taxonomy" id="7950"/>
    <lineage>
        <taxon>Eukaryota</taxon>
        <taxon>Metazoa</taxon>
        <taxon>Chordata</taxon>
        <taxon>Craniata</taxon>
        <taxon>Vertebrata</taxon>
        <taxon>Euteleostomi</taxon>
        <taxon>Actinopterygii</taxon>
        <taxon>Neopterygii</taxon>
        <taxon>Teleostei</taxon>
        <taxon>Clupei</taxon>
        <taxon>Clupeiformes</taxon>
        <taxon>Clupeoidei</taxon>
        <taxon>Clupeidae</taxon>
        <taxon>Clupea</taxon>
    </lineage>
</organism>
<evidence type="ECO:0000256" key="1">
    <source>
        <dbReference type="SAM" id="MobiDB-lite"/>
    </source>
</evidence>
<dbReference type="AlphaFoldDB" id="A0A8M1KG47"/>
<keyword evidence="3" id="KW-1185">Reference proteome</keyword>
<evidence type="ECO:0000313" key="4">
    <source>
        <dbReference type="RefSeq" id="XP_042560819.1"/>
    </source>
</evidence>
<keyword evidence="2" id="KW-0732">Signal</keyword>
<proteinExistence type="predicted"/>
<gene>
    <name evidence="4" type="primary">LOC122130229</name>
</gene>
<name>A0A8M1KG47_CLUHA</name>
<reference evidence="4" key="1">
    <citation type="submission" date="2025-08" db="UniProtKB">
        <authorList>
            <consortium name="RefSeq"/>
        </authorList>
    </citation>
    <scope>IDENTIFICATION</scope>
</reference>